<evidence type="ECO:0000313" key="1">
    <source>
        <dbReference type="EMBL" id="QBM30437.1"/>
    </source>
</evidence>
<dbReference type="Proteomes" id="UP000293912">
    <property type="component" value="Chromosome"/>
</dbReference>
<dbReference type="AlphaFoldDB" id="A0A4P6X2E9"/>
<name>A0A4P6X2E9_HYDPS</name>
<gene>
    <name evidence="1" type="ORF">HPF_22310</name>
</gene>
<evidence type="ECO:0000313" key="2">
    <source>
        <dbReference type="Proteomes" id="UP000293912"/>
    </source>
</evidence>
<dbReference type="EMBL" id="CP037867">
    <property type="protein sequence ID" value="QBM30437.1"/>
    <property type="molecule type" value="Genomic_DNA"/>
</dbReference>
<dbReference type="KEGG" id="hpse:HPF_22310"/>
<dbReference type="RefSeq" id="WP_133157875.1">
    <property type="nucleotide sequence ID" value="NZ_CP037867.1"/>
</dbReference>
<reference evidence="1 2" key="1">
    <citation type="submission" date="2019-03" db="EMBL/GenBank/DDBJ databases">
        <authorList>
            <person name="Sebastian G."/>
            <person name="Baumann P."/>
            <person name="Ruckert C."/>
            <person name="Kalinowski J."/>
            <person name="Nebel B."/>
            <person name="Takors R."/>
            <person name="Blombach B."/>
        </authorList>
    </citation>
    <scope>NUCLEOTIDE SEQUENCE [LARGE SCALE GENOMIC DNA]</scope>
    <source>
        <strain evidence="1 2">DSM 1084</strain>
    </source>
</reference>
<evidence type="ECO:0008006" key="3">
    <source>
        <dbReference type="Google" id="ProtNLM"/>
    </source>
</evidence>
<protein>
    <recommendedName>
        <fullName evidence="3">AlgX/AlgJ SGNH hydrolase-like domain-containing protein</fullName>
    </recommendedName>
</protein>
<accession>A0A4P6X2E9</accession>
<sequence>MKALPTRRANALVLALWCALLLTPLLVHLFRPPHEAPLENRTLAPAPGWPGTLDEVSTWPARMQAWMRDHFGLRGELLEASHRWRHQVFGDFLSADLVPGQAGEVFHNVFGDIPGNALRVMCGAERIELPVVGQRVAELLAATHADLPRSYLMMVPDKSRLRPRLLPRWLQEECAGGQPPAESLVDRLAQKPETAGRLFYPIDAMRQVDGVDPVYRPWNLHWDFHGAAVAADWLAQGQWGLSRRYDVALEPRETEFDLRALAPGVARRDTTLVPVYPDGRVLVCHNDAACFPEFAAEAALLFQVARVRSAWQLPAGQRRPTLVIIGDSFGDNITEPLARYFAEVWYLSMNHLSRLSPAQRRHVRSVVIDQFRPDVLLHVYNEGTVLADQARYLARVRELLEPVPTQ</sequence>
<proteinExistence type="predicted"/>
<keyword evidence="2" id="KW-1185">Reference proteome</keyword>
<organism evidence="1 2">
    <name type="scientific">Hydrogenophaga pseudoflava</name>
    <name type="common">Pseudomonas carboxydoflava</name>
    <dbReference type="NCBI Taxonomy" id="47421"/>
    <lineage>
        <taxon>Bacteria</taxon>
        <taxon>Pseudomonadati</taxon>
        <taxon>Pseudomonadota</taxon>
        <taxon>Betaproteobacteria</taxon>
        <taxon>Burkholderiales</taxon>
        <taxon>Comamonadaceae</taxon>
        <taxon>Hydrogenophaga</taxon>
    </lineage>
</organism>